<dbReference type="Gene3D" id="2.40.10.10">
    <property type="entry name" value="Trypsin-like serine proteases"/>
    <property type="match status" value="1"/>
</dbReference>
<keyword evidence="5" id="KW-0812">Transmembrane</keyword>
<dbReference type="GO" id="GO:0006508">
    <property type="term" value="P:proteolysis"/>
    <property type="evidence" value="ECO:0007669"/>
    <property type="project" value="UniProtKB-KW"/>
</dbReference>
<dbReference type="PRINTS" id="PR00722">
    <property type="entry name" value="CHYMOTRYPSIN"/>
</dbReference>
<keyword evidence="2 5" id="KW-0645">Protease</keyword>
<dbReference type="InterPro" id="IPR033116">
    <property type="entry name" value="TRYPSIN_SER"/>
</dbReference>
<evidence type="ECO:0000256" key="1">
    <source>
        <dbReference type="ARBA" id="ARBA00023157"/>
    </source>
</evidence>
<dbReference type="OrthoDB" id="5565075at2759"/>
<dbReference type="InterPro" id="IPR009003">
    <property type="entry name" value="Peptidase_S1_PA"/>
</dbReference>
<feature type="signal peptide" evidence="3">
    <location>
        <begin position="1"/>
        <end position="16"/>
    </location>
</feature>
<feature type="domain" description="Peptidase S1" evidence="4">
    <location>
        <begin position="57"/>
        <end position="313"/>
    </location>
</feature>
<protein>
    <submittedName>
        <fullName evidence="5">Transmembrane protease serine 11D</fullName>
    </submittedName>
</protein>
<dbReference type="PANTHER" id="PTHR24260:SF147">
    <property type="entry name" value="EG:BACR7A4.3 PROTEIN-RELATED"/>
    <property type="match status" value="1"/>
</dbReference>
<reference evidence="5 6" key="1">
    <citation type="journal article" date="2018" name="Sci. Rep.">
        <title>Genomic signatures of local adaptation to the degree of environmental predictability in rotifers.</title>
        <authorList>
            <person name="Franch-Gras L."/>
            <person name="Hahn C."/>
            <person name="Garcia-Roger E.M."/>
            <person name="Carmona M.J."/>
            <person name="Serra M."/>
            <person name="Gomez A."/>
        </authorList>
    </citation>
    <scope>NUCLEOTIDE SEQUENCE [LARGE SCALE GENOMIC DNA]</scope>
    <source>
        <strain evidence="5">HYR1</strain>
    </source>
</reference>
<dbReference type="InterPro" id="IPR001254">
    <property type="entry name" value="Trypsin_dom"/>
</dbReference>
<evidence type="ECO:0000259" key="4">
    <source>
        <dbReference type="PROSITE" id="PS50240"/>
    </source>
</evidence>
<keyword evidence="2" id="KW-0378">Hydrolase</keyword>
<dbReference type="GO" id="GO:0004252">
    <property type="term" value="F:serine-type endopeptidase activity"/>
    <property type="evidence" value="ECO:0007669"/>
    <property type="project" value="InterPro"/>
</dbReference>
<feature type="chain" id="PRO_5018194480" evidence="3">
    <location>
        <begin position="17"/>
        <end position="317"/>
    </location>
</feature>
<proteinExistence type="predicted"/>
<name>A0A3M7Q5R6_BRAPC</name>
<dbReference type="InterPro" id="IPR043504">
    <property type="entry name" value="Peptidase_S1_PA_chymotrypsin"/>
</dbReference>
<evidence type="ECO:0000313" key="5">
    <source>
        <dbReference type="EMBL" id="RNA06673.1"/>
    </source>
</evidence>
<keyword evidence="5" id="KW-0472">Membrane</keyword>
<keyword evidence="3" id="KW-0732">Signal</keyword>
<dbReference type="Pfam" id="PF00089">
    <property type="entry name" value="Trypsin"/>
    <property type="match status" value="1"/>
</dbReference>
<evidence type="ECO:0000256" key="2">
    <source>
        <dbReference type="RuleBase" id="RU363034"/>
    </source>
</evidence>
<dbReference type="STRING" id="10195.A0A3M7Q5R6"/>
<evidence type="ECO:0000313" key="6">
    <source>
        <dbReference type="Proteomes" id="UP000276133"/>
    </source>
</evidence>
<dbReference type="EMBL" id="REGN01007315">
    <property type="protein sequence ID" value="RNA06673.1"/>
    <property type="molecule type" value="Genomic_DNA"/>
</dbReference>
<keyword evidence="2" id="KW-0720">Serine protease</keyword>
<dbReference type="InterPro" id="IPR051333">
    <property type="entry name" value="CLIP_Serine_Protease"/>
</dbReference>
<sequence>MILKFLFLNLIFYASCVPTLDPIFEDIRKQSSADSFRIQVSKIDTLKSNKSSADEKIINGEVAAPGSFPFAVSLGLIGPNMYLHRCGGSILTNNHILTAAHCFKDLGAKYNYKEFYKQNRRVLVAIAGIKSLNQLDFLDLLNSGNIFLINSIDLNESFESITDPSDLALLTVQSLMTFSSDLFSVEIPNEITDPTSILDGLMTTFGWGFTEFGNLSSQLLTTTLSILNGSPAKAQCQGFDADFYCAKDLSEKQSNVCYGDSGGPLLRFENNKWVLYGVTSFTFADSSNNCINTAPSFYTMVPRYSSWINQRIKKKII</sequence>
<dbReference type="SMART" id="SM00020">
    <property type="entry name" value="Tryp_SPc"/>
    <property type="match status" value="1"/>
</dbReference>
<gene>
    <name evidence="5" type="ORF">BpHYR1_038443</name>
</gene>
<comment type="caution">
    <text evidence="5">The sequence shown here is derived from an EMBL/GenBank/DDBJ whole genome shotgun (WGS) entry which is preliminary data.</text>
</comment>
<keyword evidence="6" id="KW-1185">Reference proteome</keyword>
<dbReference type="PROSITE" id="PS00134">
    <property type="entry name" value="TRYPSIN_HIS"/>
    <property type="match status" value="1"/>
</dbReference>
<dbReference type="AlphaFoldDB" id="A0A3M7Q5R6"/>
<dbReference type="SUPFAM" id="SSF50494">
    <property type="entry name" value="Trypsin-like serine proteases"/>
    <property type="match status" value="1"/>
</dbReference>
<accession>A0A3M7Q5R6</accession>
<dbReference type="PANTHER" id="PTHR24260">
    <property type="match status" value="1"/>
</dbReference>
<dbReference type="PROSITE" id="PS50240">
    <property type="entry name" value="TRYPSIN_DOM"/>
    <property type="match status" value="1"/>
</dbReference>
<dbReference type="InterPro" id="IPR018114">
    <property type="entry name" value="TRYPSIN_HIS"/>
</dbReference>
<dbReference type="Proteomes" id="UP000276133">
    <property type="component" value="Unassembled WGS sequence"/>
</dbReference>
<dbReference type="InterPro" id="IPR001314">
    <property type="entry name" value="Peptidase_S1A"/>
</dbReference>
<organism evidence="5 6">
    <name type="scientific">Brachionus plicatilis</name>
    <name type="common">Marine rotifer</name>
    <name type="synonym">Brachionus muelleri</name>
    <dbReference type="NCBI Taxonomy" id="10195"/>
    <lineage>
        <taxon>Eukaryota</taxon>
        <taxon>Metazoa</taxon>
        <taxon>Spiralia</taxon>
        <taxon>Gnathifera</taxon>
        <taxon>Rotifera</taxon>
        <taxon>Eurotatoria</taxon>
        <taxon>Monogononta</taxon>
        <taxon>Pseudotrocha</taxon>
        <taxon>Ploima</taxon>
        <taxon>Brachionidae</taxon>
        <taxon>Brachionus</taxon>
    </lineage>
</organism>
<evidence type="ECO:0000256" key="3">
    <source>
        <dbReference type="SAM" id="SignalP"/>
    </source>
</evidence>
<dbReference type="CDD" id="cd00190">
    <property type="entry name" value="Tryp_SPc"/>
    <property type="match status" value="1"/>
</dbReference>
<keyword evidence="1" id="KW-1015">Disulfide bond</keyword>
<dbReference type="PROSITE" id="PS00135">
    <property type="entry name" value="TRYPSIN_SER"/>
    <property type="match status" value="1"/>
</dbReference>